<evidence type="ECO:0000313" key="12">
    <source>
        <dbReference type="Proteomes" id="UP000770661"/>
    </source>
</evidence>
<reference evidence="11" key="1">
    <citation type="submission" date="2020-07" db="EMBL/GenBank/DDBJ databases">
        <title>The High-quality genome of the commercially important snow crab, Chionoecetes opilio.</title>
        <authorList>
            <person name="Jeong J.-H."/>
            <person name="Ryu S."/>
        </authorList>
    </citation>
    <scope>NUCLEOTIDE SEQUENCE</scope>
    <source>
        <strain evidence="11">MADBK_172401_WGS</strain>
        <tissue evidence="11">Digestive gland</tissue>
    </source>
</reference>
<feature type="domain" description="Homeobox" evidence="10">
    <location>
        <begin position="196"/>
        <end position="256"/>
    </location>
</feature>
<dbReference type="PRINTS" id="PR00024">
    <property type="entry name" value="HOMEOBOX"/>
</dbReference>
<keyword evidence="3 7" id="KW-0238">DNA-binding</keyword>
<dbReference type="PANTHER" id="PTHR46294:SF4">
    <property type="entry name" value="SEGMENTATION PROTEIN EVEN-SKIPPED"/>
    <property type="match status" value="1"/>
</dbReference>
<dbReference type="Proteomes" id="UP000770661">
    <property type="component" value="Unassembled WGS sequence"/>
</dbReference>
<dbReference type="InterPro" id="IPR052002">
    <property type="entry name" value="Even-skipped_HD"/>
</dbReference>
<evidence type="ECO:0000256" key="4">
    <source>
        <dbReference type="ARBA" id="ARBA00023155"/>
    </source>
</evidence>
<dbReference type="SUPFAM" id="SSF46689">
    <property type="entry name" value="Homeodomain-like"/>
    <property type="match status" value="1"/>
</dbReference>
<feature type="region of interest" description="Disordered" evidence="9">
    <location>
        <begin position="136"/>
        <end position="184"/>
    </location>
</feature>
<name>A0A8J5BZD6_CHIOP</name>
<proteinExistence type="inferred from homology"/>
<gene>
    <name evidence="11" type="primary">eve</name>
    <name evidence="11" type="ORF">GWK47_009978</name>
</gene>
<dbReference type="PANTHER" id="PTHR46294">
    <property type="entry name" value="SEGMENTATION PROTEIN EVEN-SKIPPED"/>
    <property type="match status" value="1"/>
</dbReference>
<evidence type="ECO:0000256" key="6">
    <source>
        <dbReference type="ARBA" id="ARBA00038449"/>
    </source>
</evidence>
<evidence type="ECO:0000256" key="7">
    <source>
        <dbReference type="PROSITE-ProRule" id="PRU00108"/>
    </source>
</evidence>
<keyword evidence="2" id="KW-0217">Developmental protein</keyword>
<dbReference type="InterPro" id="IPR009057">
    <property type="entry name" value="Homeodomain-like_sf"/>
</dbReference>
<evidence type="ECO:0000256" key="8">
    <source>
        <dbReference type="RuleBase" id="RU000682"/>
    </source>
</evidence>
<dbReference type="AlphaFoldDB" id="A0A8J5BZD6"/>
<dbReference type="SMART" id="SM00389">
    <property type="entry name" value="HOX"/>
    <property type="match status" value="1"/>
</dbReference>
<dbReference type="CDD" id="cd00086">
    <property type="entry name" value="homeodomain"/>
    <property type="match status" value="1"/>
</dbReference>
<evidence type="ECO:0000256" key="2">
    <source>
        <dbReference type="ARBA" id="ARBA00022473"/>
    </source>
</evidence>
<evidence type="ECO:0000256" key="1">
    <source>
        <dbReference type="ARBA" id="ARBA00004123"/>
    </source>
</evidence>
<dbReference type="GO" id="GO:0000978">
    <property type="term" value="F:RNA polymerase II cis-regulatory region sequence-specific DNA binding"/>
    <property type="evidence" value="ECO:0007669"/>
    <property type="project" value="TreeGrafter"/>
</dbReference>
<dbReference type="FunFam" id="1.10.10.60:FF:000256">
    <property type="entry name" value="Even-skipped homeobox 1"/>
    <property type="match status" value="1"/>
</dbReference>
<organism evidence="11 12">
    <name type="scientific">Chionoecetes opilio</name>
    <name type="common">Atlantic snow crab</name>
    <name type="synonym">Cancer opilio</name>
    <dbReference type="NCBI Taxonomy" id="41210"/>
    <lineage>
        <taxon>Eukaryota</taxon>
        <taxon>Metazoa</taxon>
        <taxon>Ecdysozoa</taxon>
        <taxon>Arthropoda</taxon>
        <taxon>Crustacea</taxon>
        <taxon>Multicrustacea</taxon>
        <taxon>Malacostraca</taxon>
        <taxon>Eumalacostraca</taxon>
        <taxon>Eucarida</taxon>
        <taxon>Decapoda</taxon>
        <taxon>Pleocyemata</taxon>
        <taxon>Brachyura</taxon>
        <taxon>Eubrachyura</taxon>
        <taxon>Majoidea</taxon>
        <taxon>Majidae</taxon>
        <taxon>Chionoecetes</taxon>
    </lineage>
</organism>
<comment type="caution">
    <text evidence="11">The sequence shown here is derived from an EMBL/GenBank/DDBJ whole genome shotgun (WGS) entry which is preliminary data.</text>
</comment>
<dbReference type="EMBL" id="JACEEZ010018947">
    <property type="protein sequence ID" value="KAG5512601.1"/>
    <property type="molecule type" value="Genomic_DNA"/>
</dbReference>
<feature type="DNA-binding region" description="Homeobox" evidence="7">
    <location>
        <begin position="198"/>
        <end position="257"/>
    </location>
</feature>
<keyword evidence="5 7" id="KW-0539">Nucleus</keyword>
<feature type="compositionally biased region" description="Low complexity" evidence="9">
    <location>
        <begin position="420"/>
        <end position="437"/>
    </location>
</feature>
<dbReference type="Gene3D" id="1.10.10.60">
    <property type="entry name" value="Homeodomain-like"/>
    <property type="match status" value="1"/>
</dbReference>
<sequence length="464" mass="49876">MPPSSPPLIMKTSSITTLHVPTHPPSPPCPYTHHRHHPALIPIHHHHHPAPIPINFTTLPLYPSTSPPCPTVTTLPLYPSTITITLPLYPSTSPPCPTVITALNHSPPSSLCTRYNTHFCLRFLLPVPSGRQTQANNISLPAGGEDGLISKTRTSVGTGTGGAGGLQQTSQQQNQQSQSQQQQQQIQQQTAAQAATEIRRYRTAFTREQIGRLEKEFYKENYVSRPRRCELAQELNLPESTIKVWFQNRRMKDKRQRLALAWPYADPTLAAYLLHAAAASGAYPPYLPPALGHAAPWAAAAAAAAHVGGAPPLGYGVPSHNPALVRFAPYPRPHPGLLASPYLRPGDLRPHEVPTGLPSSPITPTPVSPRPLVGGHLATCPLRDSPKVGSDPCVCGLLYPSLPISHALTPTLEPLPITTSPPVAASTTLTPTASLPTGETAAGRNSPHKIISTPSLFQPYRDDP</sequence>
<dbReference type="InterPro" id="IPR017970">
    <property type="entry name" value="Homeobox_CS"/>
</dbReference>
<evidence type="ECO:0000256" key="9">
    <source>
        <dbReference type="SAM" id="MobiDB-lite"/>
    </source>
</evidence>
<evidence type="ECO:0000256" key="5">
    <source>
        <dbReference type="ARBA" id="ARBA00023242"/>
    </source>
</evidence>
<dbReference type="PROSITE" id="PS00027">
    <property type="entry name" value="HOMEOBOX_1"/>
    <property type="match status" value="1"/>
</dbReference>
<accession>A0A8J5BZD6</accession>
<dbReference type="Pfam" id="PF00046">
    <property type="entry name" value="Homeodomain"/>
    <property type="match status" value="1"/>
</dbReference>
<keyword evidence="4 7" id="KW-0371">Homeobox</keyword>
<evidence type="ECO:0000256" key="3">
    <source>
        <dbReference type="ARBA" id="ARBA00023125"/>
    </source>
</evidence>
<dbReference type="GO" id="GO:0000981">
    <property type="term" value="F:DNA-binding transcription factor activity, RNA polymerase II-specific"/>
    <property type="evidence" value="ECO:0007669"/>
    <property type="project" value="InterPro"/>
</dbReference>
<dbReference type="OrthoDB" id="6159439at2759"/>
<dbReference type="InterPro" id="IPR001356">
    <property type="entry name" value="HD"/>
</dbReference>
<evidence type="ECO:0000313" key="11">
    <source>
        <dbReference type="EMBL" id="KAG5512601.1"/>
    </source>
</evidence>
<dbReference type="GO" id="GO:0005634">
    <property type="term" value="C:nucleus"/>
    <property type="evidence" value="ECO:0007669"/>
    <property type="project" value="UniProtKB-SubCell"/>
</dbReference>
<comment type="similarity">
    <text evidence="6">Belongs to the even-skipped homeobox family.</text>
</comment>
<feature type="compositionally biased region" description="Low complexity" evidence="9">
    <location>
        <begin position="166"/>
        <end position="184"/>
    </location>
</feature>
<comment type="subcellular location">
    <subcellularLocation>
        <location evidence="1 7 8">Nucleus</location>
    </subcellularLocation>
</comment>
<feature type="region of interest" description="Disordered" evidence="9">
    <location>
        <begin position="420"/>
        <end position="464"/>
    </location>
</feature>
<keyword evidence="12" id="KW-1185">Reference proteome</keyword>
<dbReference type="PROSITE" id="PS50071">
    <property type="entry name" value="HOMEOBOX_2"/>
    <property type="match status" value="1"/>
</dbReference>
<protein>
    <submittedName>
        <fullName evidence="11">Segmentation protein even skipped</fullName>
    </submittedName>
</protein>
<evidence type="ECO:0000259" key="10">
    <source>
        <dbReference type="PROSITE" id="PS50071"/>
    </source>
</evidence>
<dbReference type="InterPro" id="IPR020479">
    <property type="entry name" value="HD_metazoa"/>
</dbReference>